<feature type="transmembrane region" description="Helical" evidence="1">
    <location>
        <begin position="60"/>
        <end position="83"/>
    </location>
</feature>
<evidence type="ECO:0000256" key="2">
    <source>
        <dbReference type="SAM" id="SignalP"/>
    </source>
</evidence>
<gene>
    <name evidence="3" type="ORF">UU69_C0030G0004</name>
</gene>
<sequence length="143" mass="15574">MKYFLFSILFSLSLFAAMPVWAIDPAVAPDIVGEITGQMDVAGATSGLSAQDPRLTVARFINVFLGILGTIFIAYIVYAGYLWMTAGGEEEKTTQAKTHIRNAVIGLVIILLAFSINILVSTYLIRATSNPYYQPPLSLPQVK</sequence>
<dbReference type="Pfam" id="PF18895">
    <property type="entry name" value="T4SS_pilin"/>
    <property type="match status" value="1"/>
</dbReference>
<feature type="transmembrane region" description="Helical" evidence="1">
    <location>
        <begin position="104"/>
        <end position="125"/>
    </location>
</feature>
<evidence type="ECO:0000313" key="3">
    <source>
        <dbReference type="EMBL" id="KKS12582.1"/>
    </source>
</evidence>
<dbReference type="EMBL" id="LCBP01000030">
    <property type="protein sequence ID" value="KKS12582.1"/>
    <property type="molecule type" value="Genomic_DNA"/>
</dbReference>
<keyword evidence="1" id="KW-0472">Membrane</keyword>
<reference evidence="3 4" key="1">
    <citation type="journal article" date="2015" name="Nature">
        <title>rRNA introns, odd ribosomes, and small enigmatic genomes across a large radiation of phyla.</title>
        <authorList>
            <person name="Brown C.T."/>
            <person name="Hug L.A."/>
            <person name="Thomas B.C."/>
            <person name="Sharon I."/>
            <person name="Castelle C.J."/>
            <person name="Singh A."/>
            <person name="Wilkins M.J."/>
            <person name="Williams K.H."/>
            <person name="Banfield J.F."/>
        </authorList>
    </citation>
    <scope>NUCLEOTIDE SEQUENCE [LARGE SCALE GENOMIC DNA]</scope>
</reference>
<feature type="signal peptide" evidence="2">
    <location>
        <begin position="1"/>
        <end position="22"/>
    </location>
</feature>
<evidence type="ECO:0000256" key="1">
    <source>
        <dbReference type="SAM" id="Phobius"/>
    </source>
</evidence>
<proteinExistence type="predicted"/>
<protein>
    <submittedName>
        <fullName evidence="3">Uncharacterized protein</fullName>
    </submittedName>
</protein>
<dbReference type="AlphaFoldDB" id="A0A0G0WKK0"/>
<keyword evidence="2" id="KW-0732">Signal</keyword>
<evidence type="ECO:0000313" key="4">
    <source>
        <dbReference type="Proteomes" id="UP000034299"/>
    </source>
</evidence>
<keyword evidence="1" id="KW-1133">Transmembrane helix</keyword>
<organism evidence="3 4">
    <name type="scientific">Candidatus Magasanikbacteria bacterium GW2011_GWA2_41_55</name>
    <dbReference type="NCBI Taxonomy" id="1619038"/>
    <lineage>
        <taxon>Bacteria</taxon>
        <taxon>Candidatus Magasanikiibacteriota</taxon>
    </lineage>
</organism>
<name>A0A0G0WKK0_9BACT</name>
<dbReference type="InterPro" id="IPR043993">
    <property type="entry name" value="T4SS_pilin"/>
</dbReference>
<keyword evidence="1" id="KW-0812">Transmembrane</keyword>
<accession>A0A0G0WKK0</accession>
<dbReference type="Proteomes" id="UP000034299">
    <property type="component" value="Unassembled WGS sequence"/>
</dbReference>
<feature type="chain" id="PRO_5002535121" evidence="2">
    <location>
        <begin position="23"/>
        <end position="143"/>
    </location>
</feature>
<comment type="caution">
    <text evidence="3">The sequence shown here is derived from an EMBL/GenBank/DDBJ whole genome shotgun (WGS) entry which is preliminary data.</text>
</comment>